<dbReference type="Proteomes" id="UP000039324">
    <property type="component" value="Unassembled WGS sequence"/>
</dbReference>
<organism evidence="3 4">
    <name type="scientific">Plasmodiophora brassicae</name>
    <name type="common">Clubroot disease agent</name>
    <dbReference type="NCBI Taxonomy" id="37360"/>
    <lineage>
        <taxon>Eukaryota</taxon>
        <taxon>Sar</taxon>
        <taxon>Rhizaria</taxon>
        <taxon>Endomyxa</taxon>
        <taxon>Phytomyxea</taxon>
        <taxon>Plasmodiophorida</taxon>
        <taxon>Plasmodiophoridae</taxon>
        <taxon>Plasmodiophora</taxon>
    </lineage>
</organism>
<evidence type="ECO:0000256" key="1">
    <source>
        <dbReference type="SAM" id="MobiDB-lite"/>
    </source>
</evidence>
<dbReference type="CDD" id="cd00761">
    <property type="entry name" value="Glyco_tranf_GTA_type"/>
    <property type="match status" value="1"/>
</dbReference>
<sequence length="478" mass="53175">LRRPHTRGHRRRHRRRSMPDERARRLPGQRVQRRQAGRVPPVDHAEIVLAVLPAERRAARRVPRRARGAPVEIAHGHRRPPVPVVHPASHAHAASVPARAPHGCPAGHLRRDADVPGRTLTGGPYTHIGYLMADVPRRTGRRRPNMAAPRVTVIMPVHNGEATLAEAVRSIQSQTMPAWRLIIVDDGSTDGTAAIVDELAGGDDRIVVERTHGNVGVASALNRALQSPMVAGEYVARADADDTCHPQRLERQVEFLAEHPDVDLCGTQVSVDGRPIAMPAHACLADFHMHFYCSVAHPSVMWRRRRLDPFRYLEDPAFRRCEDYATWLRVLGSERRLGNVDGEPLVDLRRHARCVSIVHSAEQKRASVLAARDAIARLLGDEGTDADAVARIRDPMLIVSATDAGPAFTLIKRMHGAFRRGCRRDGTCPLVDEDVVKRLGEMAARAMQYGDVSLFKQWIQDSNGKHVPFLERLLCPPY</sequence>
<feature type="non-terminal residue" evidence="3">
    <location>
        <position position="1"/>
    </location>
</feature>
<protein>
    <recommendedName>
        <fullName evidence="2">Glycosyltransferase 2-like domain-containing protein</fullName>
    </recommendedName>
</protein>
<dbReference type="Pfam" id="PF00535">
    <property type="entry name" value="Glycos_transf_2"/>
    <property type="match status" value="1"/>
</dbReference>
<dbReference type="STRING" id="37360.A0A0G4IWB7"/>
<feature type="compositionally biased region" description="Basic residues" evidence="1">
    <location>
        <begin position="1"/>
        <end position="16"/>
    </location>
</feature>
<dbReference type="PANTHER" id="PTHR22916">
    <property type="entry name" value="GLYCOSYLTRANSFERASE"/>
    <property type="match status" value="1"/>
</dbReference>
<evidence type="ECO:0000313" key="4">
    <source>
        <dbReference type="Proteomes" id="UP000039324"/>
    </source>
</evidence>
<evidence type="ECO:0000259" key="2">
    <source>
        <dbReference type="Pfam" id="PF00535"/>
    </source>
</evidence>
<gene>
    <name evidence="3" type="ORF">PBRA_001277</name>
</gene>
<feature type="region of interest" description="Disordered" evidence="1">
    <location>
        <begin position="97"/>
        <end position="120"/>
    </location>
</feature>
<proteinExistence type="predicted"/>
<dbReference type="AlphaFoldDB" id="A0A0G4IWB7"/>
<feature type="domain" description="Glycosyltransferase 2-like" evidence="2">
    <location>
        <begin position="152"/>
        <end position="273"/>
    </location>
</feature>
<dbReference type="InterPro" id="IPR001173">
    <property type="entry name" value="Glyco_trans_2-like"/>
</dbReference>
<evidence type="ECO:0000313" key="3">
    <source>
        <dbReference type="EMBL" id="CEO99371.1"/>
    </source>
</evidence>
<reference evidence="3 4" key="1">
    <citation type="submission" date="2015-02" db="EMBL/GenBank/DDBJ databases">
        <authorList>
            <person name="Chooi Y.-H."/>
        </authorList>
    </citation>
    <scope>NUCLEOTIDE SEQUENCE [LARGE SCALE GENOMIC DNA]</scope>
    <source>
        <strain evidence="3">E3</strain>
    </source>
</reference>
<dbReference type="PANTHER" id="PTHR22916:SF3">
    <property type="entry name" value="UDP-GLCNAC:BETAGAL BETA-1,3-N-ACETYLGLUCOSAMINYLTRANSFERASE-LIKE PROTEIN 1"/>
    <property type="match status" value="1"/>
</dbReference>
<accession>A0A0G4IWB7</accession>
<keyword evidence="4" id="KW-1185">Reference proteome</keyword>
<dbReference type="Gene3D" id="3.90.550.10">
    <property type="entry name" value="Spore Coat Polysaccharide Biosynthesis Protein SpsA, Chain A"/>
    <property type="match status" value="1"/>
</dbReference>
<dbReference type="EMBL" id="CDSF01000090">
    <property type="protein sequence ID" value="CEO99371.1"/>
    <property type="molecule type" value="Genomic_DNA"/>
</dbReference>
<feature type="compositionally biased region" description="Basic residues" evidence="1">
    <location>
        <begin position="25"/>
        <end position="36"/>
    </location>
</feature>
<dbReference type="GO" id="GO:0016758">
    <property type="term" value="F:hexosyltransferase activity"/>
    <property type="evidence" value="ECO:0007669"/>
    <property type="project" value="UniProtKB-ARBA"/>
</dbReference>
<dbReference type="InterPro" id="IPR029044">
    <property type="entry name" value="Nucleotide-diphossugar_trans"/>
</dbReference>
<feature type="region of interest" description="Disordered" evidence="1">
    <location>
        <begin position="1"/>
        <end position="39"/>
    </location>
</feature>
<dbReference type="SUPFAM" id="SSF53448">
    <property type="entry name" value="Nucleotide-diphospho-sugar transferases"/>
    <property type="match status" value="1"/>
</dbReference>
<name>A0A0G4IWB7_PLABS</name>
<dbReference type="OrthoDB" id="60542at2759"/>